<keyword evidence="2" id="KW-1185">Reference proteome</keyword>
<dbReference type="AlphaFoldDB" id="A0A540K8L4"/>
<evidence type="ECO:0000313" key="1">
    <source>
        <dbReference type="EMBL" id="TQD70578.1"/>
    </source>
</evidence>
<dbReference type="EMBL" id="VIEB01001740">
    <property type="protein sequence ID" value="TQD70578.1"/>
    <property type="molecule type" value="Genomic_DNA"/>
</dbReference>
<name>A0A540K8L4_MALBA</name>
<sequence>MRGEKYCKLHYTFNHSIVNCVQFKDWIQDLIVKGKLLLEKPQANMMTGTYPFPEAPINMINLNWVKK</sequence>
<dbReference type="Proteomes" id="UP000315295">
    <property type="component" value="Unassembled WGS sequence"/>
</dbReference>
<gene>
    <name evidence="1" type="ORF">C1H46_043887</name>
</gene>
<comment type="caution">
    <text evidence="1">The sequence shown here is derived from an EMBL/GenBank/DDBJ whole genome shotgun (WGS) entry which is preliminary data.</text>
</comment>
<organism evidence="1 2">
    <name type="scientific">Malus baccata</name>
    <name type="common">Siberian crab apple</name>
    <name type="synonym">Pyrus baccata</name>
    <dbReference type="NCBI Taxonomy" id="106549"/>
    <lineage>
        <taxon>Eukaryota</taxon>
        <taxon>Viridiplantae</taxon>
        <taxon>Streptophyta</taxon>
        <taxon>Embryophyta</taxon>
        <taxon>Tracheophyta</taxon>
        <taxon>Spermatophyta</taxon>
        <taxon>Magnoliopsida</taxon>
        <taxon>eudicotyledons</taxon>
        <taxon>Gunneridae</taxon>
        <taxon>Pentapetalae</taxon>
        <taxon>rosids</taxon>
        <taxon>fabids</taxon>
        <taxon>Rosales</taxon>
        <taxon>Rosaceae</taxon>
        <taxon>Amygdaloideae</taxon>
        <taxon>Maleae</taxon>
        <taxon>Malus</taxon>
    </lineage>
</organism>
<accession>A0A540K8L4</accession>
<evidence type="ECO:0000313" key="2">
    <source>
        <dbReference type="Proteomes" id="UP000315295"/>
    </source>
</evidence>
<protein>
    <submittedName>
        <fullName evidence="1">Uncharacterized protein</fullName>
    </submittedName>
</protein>
<reference evidence="1 2" key="1">
    <citation type="journal article" date="2019" name="G3 (Bethesda)">
        <title>Sequencing of a Wild Apple (Malus baccata) Genome Unravels the Differences Between Cultivated and Wild Apple Species Regarding Disease Resistance and Cold Tolerance.</title>
        <authorList>
            <person name="Chen X."/>
        </authorList>
    </citation>
    <scope>NUCLEOTIDE SEQUENCE [LARGE SCALE GENOMIC DNA]</scope>
    <source>
        <strain evidence="2">cv. Shandingzi</strain>
        <tissue evidence="1">Leaves</tissue>
    </source>
</reference>
<proteinExistence type="predicted"/>